<dbReference type="RefSeq" id="WP_021432907.1">
    <property type="nucleotide sequence ID" value="NZ_AVNC01000015.1"/>
</dbReference>
<accession>T4VMS6</accession>
<comment type="caution">
    <text evidence="2">The sequence shown here is derived from an EMBL/GenBank/DDBJ whole genome shotgun (WGS) entry which is preliminary data.</text>
</comment>
<sequence length="177" mass="20332">MDKRKLKKWGIILCVLFVLGVIGTISQSDESEVETNTTAAEENTAEKSKKPSMTTDELMEYFDTYEKLYVNHLEGISKVAEKNDNLELQKTLANTRDISNAAHSKIFDIKSGFDSSSNEYKALDELSVAFNSLESACKNGIKYIDKNEYKYYEKYENDLKQSDLFLQRYMEAKNNIK</sequence>
<organism evidence="2 3">
    <name type="scientific">Paraclostridium bifermentans ATCC 638 = DSM 14991</name>
    <dbReference type="NCBI Taxonomy" id="1233171"/>
    <lineage>
        <taxon>Bacteria</taxon>
        <taxon>Bacillati</taxon>
        <taxon>Bacillota</taxon>
        <taxon>Clostridia</taxon>
        <taxon>Peptostreptococcales</taxon>
        <taxon>Peptostreptococcaceae</taxon>
        <taxon>Paraclostridium</taxon>
    </lineage>
</organism>
<dbReference type="Proteomes" id="UP000015688">
    <property type="component" value="Unassembled WGS sequence"/>
</dbReference>
<proteinExistence type="predicted"/>
<gene>
    <name evidence="2" type="ORF">C672_1737</name>
</gene>
<dbReference type="PATRIC" id="fig|1233171.3.peg.1628"/>
<evidence type="ECO:0000313" key="3">
    <source>
        <dbReference type="Proteomes" id="UP000015688"/>
    </source>
</evidence>
<protein>
    <submittedName>
        <fullName evidence="2">Uncharacterized protein</fullName>
    </submittedName>
</protein>
<name>T4VMS6_PARBF</name>
<evidence type="ECO:0000256" key="1">
    <source>
        <dbReference type="SAM" id="MobiDB-lite"/>
    </source>
</evidence>
<dbReference type="GeneID" id="67472583"/>
<evidence type="ECO:0000313" key="2">
    <source>
        <dbReference type="EMBL" id="EQK42793.1"/>
    </source>
</evidence>
<reference evidence="2 3" key="1">
    <citation type="submission" date="2013-06" db="EMBL/GenBank/DDBJ databases">
        <authorList>
            <person name="Walk S."/>
            <person name="Aronoff D."/>
            <person name="Young V.Y."/>
            <person name="Marsh J."/>
            <person name="Harrison L."/>
            <person name="Daugherty S.C."/>
            <person name="Shefchek K.A."/>
            <person name="Hine E.E."/>
            <person name="Tallon L.J."/>
            <person name="Sadzewicz L.K."/>
            <person name="Rasko D.A."/>
        </authorList>
    </citation>
    <scope>NUCLEOTIDE SEQUENCE [LARGE SCALE GENOMIC DNA]</scope>
    <source>
        <strain evidence="2 3">ATCC 638</strain>
    </source>
</reference>
<dbReference type="AlphaFoldDB" id="T4VMS6"/>
<dbReference type="EMBL" id="AVNC01000015">
    <property type="protein sequence ID" value="EQK42793.1"/>
    <property type="molecule type" value="Genomic_DNA"/>
</dbReference>
<feature type="region of interest" description="Disordered" evidence="1">
    <location>
        <begin position="30"/>
        <end position="52"/>
    </location>
</feature>